<dbReference type="InterPro" id="IPR011013">
    <property type="entry name" value="Gal_mutarotase_sf_dom"/>
</dbReference>
<organism evidence="4 5">
    <name type="scientific">Oxyplasma meridianum</name>
    <dbReference type="NCBI Taxonomy" id="3073602"/>
    <lineage>
        <taxon>Archaea</taxon>
        <taxon>Methanobacteriati</taxon>
        <taxon>Thermoplasmatota</taxon>
        <taxon>Thermoplasmata</taxon>
        <taxon>Thermoplasmatales</taxon>
        <taxon>Thermoplasmataceae</taxon>
        <taxon>Oxyplasma</taxon>
    </lineage>
</organism>
<dbReference type="InterPro" id="IPR012341">
    <property type="entry name" value="6hp_glycosidase-like_sf"/>
</dbReference>
<dbReference type="Proteomes" id="UP001451606">
    <property type="component" value="Chromosome"/>
</dbReference>
<dbReference type="InterPro" id="IPR014718">
    <property type="entry name" value="GH-type_carb-bd"/>
</dbReference>
<proteinExistence type="inferred from homology"/>
<dbReference type="GO" id="GO:0004553">
    <property type="term" value="F:hydrolase activity, hydrolyzing O-glycosyl compounds"/>
    <property type="evidence" value="ECO:0007669"/>
    <property type="project" value="UniProtKB-ARBA"/>
</dbReference>
<sequence length="794" mass="89480">MYTSMDAPGSPGIKPFWTSSAKEGIGTSYSIESRIWFSISHGIVNEIYYPRIDIANTRDLQFVITDGKNFFSEERRDTFHEMRRHEGKIPAFEIVNRCKSGNYEISKTIISDPNSDVLLQKVKFRNLKKNPLRIFVLISPHIKNNGCCNNGWVGDYKGSPSLYAERENVAFSLQVSNGFSAASAGYVGYSDGWQILKKYGYLAETYQRSLNGNVALVAEIRPDKNGEFTVALGFGENPAEAGEKARLSLQKGYDLAYDRYIDSWDKFLHTLNKPVSEEKFELFDVSSTVIETHRAKGQFPGAIIASLSIPWGNSKSDDDLGGYHLIWPRDMIESAEALVAIGDFDNSKKALEFLKATQESDGHWNQNMWLDGSPYWQGIQMDETAFPIIFADILKRYGIIKADYAWDMVRKAAQFIASYGPVTQQDRWEEDGGFSPFTIAVEISALLCAADFAHEMHQHKIAEFLRETADIFNSNIETWVYATGTETSREYGVDGYYVRIAPPDSAMKWAGSAMKGFVPIKNRPSWDGMQRPENIISTDALALVRFGIRKADDPRILNTVKIIDSVLKSHTATGPVWHRYNHDGYGEHRDGSPFDGTGTGRGWPLLSLERGHYELALGNKKGALELIRSVKNQTSPGGLLPEQIWDEKDIPERNLYNGKPSGSAMPLVWAHSEYIKLARSIADGKIFDTPPQTYKRYIVENKTVNSTIWSFANKVTMIVIGNNVRIDVLAKAKIHWSIDGWQTVNDTETTDSGIGIHYADFKMEMMRKGEKLVFTFFWTESGNWEGKDFTIMVG</sequence>
<keyword evidence="5" id="KW-1185">Reference proteome</keyword>
<dbReference type="PANTHER" id="PTHR31616:SF0">
    <property type="entry name" value="GLUCAN 1,4-ALPHA-GLUCOSIDASE"/>
    <property type="match status" value="1"/>
</dbReference>
<name>A0AAX4NIT6_9ARCH</name>
<dbReference type="RefSeq" id="WP_393971443.1">
    <property type="nucleotide sequence ID" value="NZ_CP133772.1"/>
</dbReference>
<dbReference type="Gene3D" id="1.50.10.10">
    <property type="match status" value="1"/>
</dbReference>
<evidence type="ECO:0000313" key="4">
    <source>
        <dbReference type="EMBL" id="WYY01124.1"/>
    </source>
</evidence>
<evidence type="ECO:0000259" key="3">
    <source>
        <dbReference type="Pfam" id="PF09137"/>
    </source>
</evidence>
<dbReference type="GO" id="GO:0005975">
    <property type="term" value="P:carbohydrate metabolic process"/>
    <property type="evidence" value="ECO:0007669"/>
    <property type="project" value="InterPro"/>
</dbReference>
<dbReference type="Gene3D" id="2.70.98.10">
    <property type="match status" value="1"/>
</dbReference>
<feature type="domain" description="GH15-like" evidence="2">
    <location>
        <begin position="369"/>
        <end position="678"/>
    </location>
</feature>
<dbReference type="InterPro" id="IPR015220">
    <property type="entry name" value="Glucodextranase_N"/>
</dbReference>
<reference evidence="4 5" key="1">
    <citation type="submission" date="2023-09" db="EMBL/GenBank/DDBJ databases">
        <authorList>
            <person name="Golyshina O.V."/>
            <person name="Lunev E.A."/>
            <person name="Bargiela R."/>
            <person name="Gaines M.C."/>
            <person name="Daum B."/>
            <person name="Bale N.J."/>
            <person name="Koenen M."/>
            <person name="Sinninghe Damst J.S."/>
            <person name="Yakimov M."/>
            <person name="Golyshin P.N."/>
        </authorList>
    </citation>
    <scope>NUCLEOTIDE SEQUENCE [LARGE SCALE GENOMIC DNA]</scope>
    <source>
        <strain evidence="4 5">M1</strain>
    </source>
</reference>
<dbReference type="SUPFAM" id="SSF74650">
    <property type="entry name" value="Galactose mutarotase-like"/>
    <property type="match status" value="1"/>
</dbReference>
<dbReference type="Pfam" id="PF00723">
    <property type="entry name" value="Glyco_hydro_15"/>
    <property type="match status" value="2"/>
</dbReference>
<protein>
    <submittedName>
        <fullName evidence="4">Glycoside hydrolase family 15 protein</fullName>
    </submittedName>
</protein>
<dbReference type="InterPro" id="IPR011613">
    <property type="entry name" value="GH15-like"/>
</dbReference>
<dbReference type="InterPro" id="IPR008928">
    <property type="entry name" value="6-hairpin_glycosidase_sf"/>
</dbReference>
<dbReference type="CDD" id="cd07430">
    <property type="entry name" value="GH15_N"/>
    <property type="match status" value="1"/>
</dbReference>
<comment type="similarity">
    <text evidence="1">Belongs to the glycosyl hydrolase 15 family.</text>
</comment>
<dbReference type="EMBL" id="CP133772">
    <property type="protein sequence ID" value="WYY01124.1"/>
    <property type="molecule type" value="Genomic_DNA"/>
</dbReference>
<feature type="domain" description="Glucodextranase N-terminal" evidence="3">
    <location>
        <begin position="7"/>
        <end position="268"/>
    </location>
</feature>
<dbReference type="SUPFAM" id="SSF48208">
    <property type="entry name" value="Six-hairpin glycosidases"/>
    <property type="match status" value="1"/>
</dbReference>
<dbReference type="GeneID" id="95968459"/>
<dbReference type="GO" id="GO:0030246">
    <property type="term" value="F:carbohydrate binding"/>
    <property type="evidence" value="ECO:0007669"/>
    <property type="project" value="InterPro"/>
</dbReference>
<dbReference type="KEGG" id="omr:OXIME_001721"/>
<dbReference type="AlphaFoldDB" id="A0AAX4NIT6"/>
<keyword evidence="4" id="KW-0378">Hydrolase</keyword>
<dbReference type="PANTHER" id="PTHR31616">
    <property type="entry name" value="TREHALASE"/>
    <property type="match status" value="1"/>
</dbReference>
<gene>
    <name evidence="4" type="ORF">OXIME_001721</name>
</gene>
<evidence type="ECO:0000256" key="1">
    <source>
        <dbReference type="ARBA" id="ARBA00006188"/>
    </source>
</evidence>
<accession>A0AAX4NIT6</accession>
<dbReference type="Pfam" id="PF09137">
    <property type="entry name" value="Glucodextran_N"/>
    <property type="match status" value="1"/>
</dbReference>
<feature type="domain" description="GH15-like" evidence="2">
    <location>
        <begin position="295"/>
        <end position="356"/>
    </location>
</feature>
<evidence type="ECO:0000313" key="5">
    <source>
        <dbReference type="Proteomes" id="UP001451606"/>
    </source>
</evidence>
<evidence type="ECO:0000259" key="2">
    <source>
        <dbReference type="Pfam" id="PF00723"/>
    </source>
</evidence>